<evidence type="ECO:0000313" key="2">
    <source>
        <dbReference type="EMBL" id="RHZ84441.1"/>
    </source>
</evidence>
<feature type="compositionally biased region" description="Pro residues" evidence="1">
    <location>
        <begin position="18"/>
        <end position="31"/>
    </location>
</feature>
<gene>
    <name evidence="2" type="ORF">Glove_81g43</name>
</gene>
<comment type="caution">
    <text evidence="2">The sequence shown here is derived from an EMBL/GenBank/DDBJ whole genome shotgun (WGS) entry which is preliminary data.</text>
</comment>
<dbReference type="EMBL" id="PQFF01000077">
    <property type="protein sequence ID" value="RHZ84441.1"/>
    <property type="molecule type" value="Genomic_DNA"/>
</dbReference>
<dbReference type="Proteomes" id="UP000266861">
    <property type="component" value="Unassembled WGS sequence"/>
</dbReference>
<reference evidence="2 3" key="1">
    <citation type="submission" date="2018-08" db="EMBL/GenBank/DDBJ databases">
        <title>Genome and evolution of the arbuscular mycorrhizal fungus Diversispora epigaea (formerly Glomus versiforme) and its bacterial endosymbionts.</title>
        <authorList>
            <person name="Sun X."/>
            <person name="Fei Z."/>
            <person name="Harrison M."/>
        </authorList>
    </citation>
    <scope>NUCLEOTIDE SEQUENCE [LARGE SCALE GENOMIC DNA]</scope>
    <source>
        <strain evidence="2 3">IT104</strain>
    </source>
</reference>
<evidence type="ECO:0000256" key="1">
    <source>
        <dbReference type="SAM" id="MobiDB-lite"/>
    </source>
</evidence>
<feature type="compositionally biased region" description="Basic and acidic residues" evidence="1">
    <location>
        <begin position="1"/>
        <end position="15"/>
    </location>
</feature>
<dbReference type="AlphaFoldDB" id="A0A397J8S2"/>
<feature type="region of interest" description="Disordered" evidence="1">
    <location>
        <begin position="1"/>
        <end position="44"/>
    </location>
</feature>
<organism evidence="2 3">
    <name type="scientific">Diversispora epigaea</name>
    <dbReference type="NCBI Taxonomy" id="1348612"/>
    <lineage>
        <taxon>Eukaryota</taxon>
        <taxon>Fungi</taxon>
        <taxon>Fungi incertae sedis</taxon>
        <taxon>Mucoromycota</taxon>
        <taxon>Glomeromycotina</taxon>
        <taxon>Glomeromycetes</taxon>
        <taxon>Diversisporales</taxon>
        <taxon>Diversisporaceae</taxon>
        <taxon>Diversispora</taxon>
    </lineage>
</organism>
<keyword evidence="3" id="KW-1185">Reference proteome</keyword>
<name>A0A397J8S2_9GLOM</name>
<proteinExistence type="predicted"/>
<protein>
    <submittedName>
        <fullName evidence="2">Uncharacterized protein</fullName>
    </submittedName>
</protein>
<evidence type="ECO:0000313" key="3">
    <source>
        <dbReference type="Proteomes" id="UP000266861"/>
    </source>
</evidence>
<sequence length="64" mass="7403">MFGQKKEYAYDDNFHNHPQPPPPPPPPPPSSQSPHNNNKKLNESHGKLHRFYIICHTKLALNHI</sequence>
<accession>A0A397J8S2</accession>